<organism evidence="2 3">
    <name type="scientific">Westerdykella ornata</name>
    <dbReference type="NCBI Taxonomy" id="318751"/>
    <lineage>
        <taxon>Eukaryota</taxon>
        <taxon>Fungi</taxon>
        <taxon>Dikarya</taxon>
        <taxon>Ascomycota</taxon>
        <taxon>Pezizomycotina</taxon>
        <taxon>Dothideomycetes</taxon>
        <taxon>Pleosporomycetidae</taxon>
        <taxon>Pleosporales</taxon>
        <taxon>Sporormiaceae</taxon>
        <taxon>Westerdykella</taxon>
    </lineage>
</organism>
<accession>A0A6A6JWA9</accession>
<dbReference type="GO" id="GO:0003676">
    <property type="term" value="F:nucleic acid binding"/>
    <property type="evidence" value="ECO:0007669"/>
    <property type="project" value="InterPro"/>
</dbReference>
<dbReference type="EMBL" id="ML986485">
    <property type="protein sequence ID" value="KAF2280373.1"/>
    <property type="molecule type" value="Genomic_DNA"/>
</dbReference>
<protein>
    <recommendedName>
        <fullName evidence="1">Gfd2/YDR514C-like C-terminal domain-containing protein</fullName>
    </recommendedName>
</protein>
<keyword evidence="3" id="KW-1185">Reference proteome</keyword>
<gene>
    <name evidence="2" type="ORF">EI97DRAFT_430114</name>
</gene>
<dbReference type="PANTHER" id="PTHR28083">
    <property type="entry name" value="GOOD FOR FULL DBP5 ACTIVITY PROTEIN 2"/>
    <property type="match status" value="1"/>
</dbReference>
<sequence length="281" mass="31595">MANGKQQKRLAQQKERIEQFKRAQRYLGLRPENPGVPPPVDCSNPLSLPFHQSVVFVSIDVEAYEKDHSKILEIGVAILDTRSLLDTPPGVDGENWRSKIQARHFLIKENQHLRNYEFVRGCPDRFEFGTSTTIPLEVAAAAVEGCFLPPFGGSMELNDGIELEQRKVVLVGHDTQTDMEYLKKIGFDALRQDSVVDCLDSALLYRTWRQDPQITSLGKVLADFDIVGWNLHNAGNDAVYTMQAMLAVCVRESTIRAAAQTEVTLEPKAAEEAEEEEEVWP</sequence>
<dbReference type="OrthoDB" id="5953249at2759"/>
<dbReference type="AlphaFoldDB" id="A0A6A6JWA9"/>
<dbReference type="InterPro" id="IPR040151">
    <property type="entry name" value="Gfd2/YDR514C-like"/>
</dbReference>
<feature type="non-terminal residue" evidence="2">
    <location>
        <position position="1"/>
    </location>
</feature>
<name>A0A6A6JWA9_WESOR</name>
<dbReference type="InterPro" id="IPR048519">
    <property type="entry name" value="Gfd2/YDR514C-like_C"/>
</dbReference>
<dbReference type="SUPFAM" id="SSF53098">
    <property type="entry name" value="Ribonuclease H-like"/>
    <property type="match status" value="1"/>
</dbReference>
<dbReference type="Gene3D" id="3.30.420.10">
    <property type="entry name" value="Ribonuclease H-like superfamily/Ribonuclease H"/>
    <property type="match status" value="1"/>
</dbReference>
<dbReference type="GeneID" id="54550773"/>
<dbReference type="RefSeq" id="XP_033657911.1">
    <property type="nucleotide sequence ID" value="XM_033797598.1"/>
</dbReference>
<evidence type="ECO:0000313" key="2">
    <source>
        <dbReference type="EMBL" id="KAF2280373.1"/>
    </source>
</evidence>
<reference evidence="2" key="1">
    <citation type="journal article" date="2020" name="Stud. Mycol.">
        <title>101 Dothideomycetes genomes: a test case for predicting lifestyles and emergence of pathogens.</title>
        <authorList>
            <person name="Haridas S."/>
            <person name="Albert R."/>
            <person name="Binder M."/>
            <person name="Bloem J."/>
            <person name="Labutti K."/>
            <person name="Salamov A."/>
            <person name="Andreopoulos B."/>
            <person name="Baker S."/>
            <person name="Barry K."/>
            <person name="Bills G."/>
            <person name="Bluhm B."/>
            <person name="Cannon C."/>
            <person name="Castanera R."/>
            <person name="Culley D."/>
            <person name="Daum C."/>
            <person name="Ezra D."/>
            <person name="Gonzalez J."/>
            <person name="Henrissat B."/>
            <person name="Kuo A."/>
            <person name="Liang C."/>
            <person name="Lipzen A."/>
            <person name="Lutzoni F."/>
            <person name="Magnuson J."/>
            <person name="Mondo S."/>
            <person name="Nolan M."/>
            <person name="Ohm R."/>
            <person name="Pangilinan J."/>
            <person name="Park H.-J."/>
            <person name="Ramirez L."/>
            <person name="Alfaro M."/>
            <person name="Sun H."/>
            <person name="Tritt A."/>
            <person name="Yoshinaga Y."/>
            <person name="Zwiers L.-H."/>
            <person name="Turgeon B."/>
            <person name="Goodwin S."/>
            <person name="Spatafora J."/>
            <person name="Crous P."/>
            <person name="Grigoriev I."/>
        </authorList>
    </citation>
    <scope>NUCLEOTIDE SEQUENCE</scope>
    <source>
        <strain evidence="2">CBS 379.55</strain>
    </source>
</reference>
<evidence type="ECO:0000313" key="3">
    <source>
        <dbReference type="Proteomes" id="UP000800097"/>
    </source>
</evidence>
<dbReference type="GO" id="GO:0005634">
    <property type="term" value="C:nucleus"/>
    <property type="evidence" value="ECO:0007669"/>
    <property type="project" value="TreeGrafter"/>
</dbReference>
<feature type="domain" description="Gfd2/YDR514C-like C-terminal" evidence="1">
    <location>
        <begin position="55"/>
        <end position="247"/>
    </location>
</feature>
<dbReference type="Proteomes" id="UP000800097">
    <property type="component" value="Unassembled WGS sequence"/>
</dbReference>
<evidence type="ECO:0000259" key="1">
    <source>
        <dbReference type="Pfam" id="PF21762"/>
    </source>
</evidence>
<proteinExistence type="predicted"/>
<dbReference type="Pfam" id="PF21762">
    <property type="entry name" value="DEDDh_C"/>
    <property type="match status" value="1"/>
</dbReference>
<dbReference type="InterPro" id="IPR012337">
    <property type="entry name" value="RNaseH-like_sf"/>
</dbReference>
<dbReference type="PANTHER" id="PTHR28083:SF1">
    <property type="entry name" value="GOOD FOR FULL DBP5 ACTIVITY PROTEIN 2"/>
    <property type="match status" value="1"/>
</dbReference>
<dbReference type="InterPro" id="IPR036397">
    <property type="entry name" value="RNaseH_sf"/>
</dbReference>